<accession>A0ABY7ZPX7</accession>
<feature type="signal peptide" evidence="2">
    <location>
        <begin position="1"/>
        <end position="32"/>
    </location>
</feature>
<sequence length="333" mass="37183">MNLRATRRRWRRFVAVLAGATVLAAVAVWAVAADRPDTGPPSGAGPTSSAGPPSGAGSRPAPPEAITTWAYQLQGYPDGRLDALTRGPYQLAVVDLARDAHTDWFTAAEIDTVRRSGKRVLAYFEIGSIEDFRPEYPPLRRDAADLLANEWPDWPGEYFVRYWDARWWDRVVRPRVDQALRAGFDGVYLDTPLAYEEIDLTAAQGRDRARLAAEMAALIVRISRYAKEQRPGFLVVPQNSPELREQPGYPAAVDGIAMEELFYRATDEPCTRDWCAENLAHTRALRDAGKFVLAVDYAVRTDHVRTACGRYRTEGFAGTVTVRDLDRLTTPCR</sequence>
<keyword evidence="2" id="KW-0732">Signal</keyword>
<name>A0ABY7ZPX7_9ACTN</name>
<dbReference type="Proteomes" id="UP001219605">
    <property type="component" value="Chromosome"/>
</dbReference>
<dbReference type="InterPro" id="IPR004352">
    <property type="entry name" value="GH114_TIM-barrel"/>
</dbReference>
<keyword evidence="5" id="KW-1185">Reference proteome</keyword>
<proteinExistence type="predicted"/>
<evidence type="ECO:0000256" key="1">
    <source>
        <dbReference type="SAM" id="MobiDB-lite"/>
    </source>
</evidence>
<feature type="domain" description="Glycoside-hydrolase family GH114 TIM-barrel" evidence="3">
    <location>
        <begin position="68"/>
        <end position="326"/>
    </location>
</feature>
<dbReference type="SUPFAM" id="SSF51445">
    <property type="entry name" value="(Trans)glycosidases"/>
    <property type="match status" value="1"/>
</dbReference>
<feature type="chain" id="PRO_5045190280" evidence="2">
    <location>
        <begin position="33"/>
        <end position="333"/>
    </location>
</feature>
<dbReference type="InterPro" id="IPR013785">
    <property type="entry name" value="Aldolase_TIM"/>
</dbReference>
<reference evidence="4 5" key="1">
    <citation type="submission" date="2023-02" db="EMBL/GenBank/DDBJ databases">
        <authorList>
            <person name="Mo P."/>
        </authorList>
    </citation>
    <scope>NUCLEOTIDE SEQUENCE [LARGE SCALE GENOMIC DNA]</scope>
    <source>
        <strain evidence="4 5">HUAS 3</strain>
    </source>
</reference>
<evidence type="ECO:0000313" key="5">
    <source>
        <dbReference type="Proteomes" id="UP001219605"/>
    </source>
</evidence>
<feature type="region of interest" description="Disordered" evidence="1">
    <location>
        <begin position="37"/>
        <end position="63"/>
    </location>
</feature>
<evidence type="ECO:0000259" key="3">
    <source>
        <dbReference type="Pfam" id="PF03537"/>
    </source>
</evidence>
<dbReference type="PRINTS" id="PR01545">
    <property type="entry name" value="THEMAYE10DUF"/>
</dbReference>
<protein>
    <submittedName>
        <fullName evidence="4">Endo alpha-1,4 polygalactosaminidase</fullName>
    </submittedName>
</protein>
<dbReference type="InterPro" id="IPR016062">
    <property type="entry name" value="TM1410-rel"/>
</dbReference>
<dbReference type="Pfam" id="PF03537">
    <property type="entry name" value="Glyco_hydro_114"/>
    <property type="match status" value="1"/>
</dbReference>
<dbReference type="RefSeq" id="WP_275030477.1">
    <property type="nucleotide sequence ID" value="NZ_CP118615.1"/>
</dbReference>
<gene>
    <name evidence="4" type="ORF">PVK37_26170</name>
</gene>
<evidence type="ECO:0000313" key="4">
    <source>
        <dbReference type="EMBL" id="WDZ83919.1"/>
    </source>
</evidence>
<dbReference type="InterPro" id="IPR017853">
    <property type="entry name" value="GH"/>
</dbReference>
<dbReference type="PANTHER" id="PTHR35882">
    <property type="entry name" value="PELA"/>
    <property type="match status" value="1"/>
</dbReference>
<organism evidence="4 5">
    <name type="scientific">Micromonospora cathayae</name>
    <dbReference type="NCBI Taxonomy" id="3028804"/>
    <lineage>
        <taxon>Bacteria</taxon>
        <taxon>Bacillati</taxon>
        <taxon>Actinomycetota</taxon>
        <taxon>Actinomycetes</taxon>
        <taxon>Micromonosporales</taxon>
        <taxon>Micromonosporaceae</taxon>
        <taxon>Micromonospora</taxon>
    </lineage>
</organism>
<dbReference type="Gene3D" id="3.20.20.70">
    <property type="entry name" value="Aldolase class I"/>
    <property type="match status" value="1"/>
</dbReference>
<dbReference type="PANTHER" id="PTHR35882:SF2">
    <property type="entry name" value="PELA"/>
    <property type="match status" value="1"/>
</dbReference>
<feature type="compositionally biased region" description="Low complexity" evidence="1">
    <location>
        <begin position="40"/>
        <end position="59"/>
    </location>
</feature>
<dbReference type="EMBL" id="CP118615">
    <property type="protein sequence ID" value="WDZ83919.1"/>
    <property type="molecule type" value="Genomic_DNA"/>
</dbReference>
<evidence type="ECO:0000256" key="2">
    <source>
        <dbReference type="SAM" id="SignalP"/>
    </source>
</evidence>